<evidence type="ECO:0000313" key="2">
    <source>
        <dbReference type="EMBL" id="QCC44523.1"/>
    </source>
</evidence>
<evidence type="ECO:0000313" key="3">
    <source>
        <dbReference type="Proteomes" id="UP000296216"/>
    </source>
</evidence>
<reference evidence="2 3" key="1">
    <citation type="journal article" date="2019" name="Microbiol. Resour. Announc.">
        <title>The Genome Sequence of the Halobacterium salinarum Type Strain Is Closely Related to That of Laboratory Strains NRC-1 and R1.</title>
        <authorList>
            <person name="Pfeiffer F."/>
            <person name="Marchfelder A."/>
            <person name="Habermann B."/>
            <person name="Dyall-Smith M.L."/>
        </authorList>
    </citation>
    <scope>NUCLEOTIDE SEQUENCE [LARGE SCALE GENOMIC DNA]</scope>
    <source>
        <strain evidence="3">ATCC 33171 / DSM 3754 / JCM 8978 / NBRC 102687 / NCIMB 764 / 91-R6</strain>
    </source>
</reference>
<dbReference type="AlphaFoldDB" id="A0A4D6GS65"/>
<proteinExistence type="predicted"/>
<keyword evidence="1" id="KW-0472">Membrane</keyword>
<accession>A0A4D6GS65</accession>
<evidence type="ECO:0000256" key="1">
    <source>
        <dbReference type="SAM" id="Phobius"/>
    </source>
</evidence>
<sequence length="61" mass="6040">MTMQSADETDKGVGVGIVFGLLTAAAAAYAFVSSGQFQTAIGFGAAMVLAALSVGAIQLWG</sequence>
<organism evidence="2 3">
    <name type="scientific">Halobacterium salinarum (strain ATCC 33171 / DSM 3754 / JCM 8978 / NBRC 102687 / NCIMB 764 / 91-R6)</name>
    <dbReference type="NCBI Taxonomy" id="2597657"/>
    <lineage>
        <taxon>Archaea</taxon>
        <taxon>Methanobacteriati</taxon>
        <taxon>Methanobacteriota</taxon>
        <taxon>Stenosarchaea group</taxon>
        <taxon>Halobacteria</taxon>
        <taxon>Halobacteriales</taxon>
        <taxon>Halobacteriaceae</taxon>
        <taxon>Halobacterium</taxon>
    </lineage>
</organism>
<feature type="transmembrane region" description="Helical" evidence="1">
    <location>
        <begin position="39"/>
        <end position="60"/>
    </location>
</feature>
<feature type="transmembrane region" description="Helical" evidence="1">
    <location>
        <begin position="12"/>
        <end position="32"/>
    </location>
</feature>
<protein>
    <submittedName>
        <fullName evidence="2">Uncharacterized protein</fullName>
    </submittedName>
</protein>
<gene>
    <name evidence="2" type="ORF">HBSAL_03995</name>
</gene>
<keyword evidence="1" id="KW-0812">Transmembrane</keyword>
<dbReference type="InterPro" id="IPR055947">
    <property type="entry name" value="DUF7525"/>
</dbReference>
<name>A0A4D6GS65_HALS9</name>
<dbReference type="Proteomes" id="UP000296216">
    <property type="component" value="Chromosome"/>
</dbReference>
<dbReference type="EMBL" id="CP038631">
    <property type="protein sequence ID" value="QCC44523.1"/>
    <property type="molecule type" value="Genomic_DNA"/>
</dbReference>
<dbReference type="Pfam" id="PF24369">
    <property type="entry name" value="DUF7525"/>
    <property type="match status" value="1"/>
</dbReference>
<keyword evidence="1" id="KW-1133">Transmembrane helix</keyword>